<reference evidence="5 6" key="1">
    <citation type="submission" date="2023-08" db="EMBL/GenBank/DDBJ databases">
        <title>Black Yeasts Isolated from many extreme environments.</title>
        <authorList>
            <person name="Coleine C."/>
            <person name="Stajich J.E."/>
            <person name="Selbmann L."/>
        </authorList>
    </citation>
    <scope>NUCLEOTIDE SEQUENCE [LARGE SCALE GENOMIC DNA]</scope>
    <source>
        <strain evidence="5 6">CCFEE 5792</strain>
    </source>
</reference>
<dbReference type="RefSeq" id="XP_064712497.1">
    <property type="nucleotide sequence ID" value="XM_064844637.1"/>
</dbReference>
<feature type="region of interest" description="Disordered" evidence="4">
    <location>
        <begin position="1"/>
        <end position="37"/>
    </location>
</feature>
<evidence type="ECO:0008006" key="7">
    <source>
        <dbReference type="Google" id="ProtNLM"/>
    </source>
</evidence>
<sequence>MGKVHGSLARAGKVKSQTPKVEPQEKKKTPKGRAKKRITYTRRFVNVTLTGGKRKRRLQGPETAEAWRQAASPSTLQAVVRDHGEDSSDDEETINNVVAMVVIKYEKGKRFSQEHRTQRVMSFQRSSSIGDPTGYNFRLKIYDARRRSAKDLPRIDRSVMNTPSDGSVCGLRYGNKNAQMPYKKQEDESLVNWRRLIKEGTIDRLILGVETGY</sequence>
<organism evidence="5 6">
    <name type="scientific">Exophiala bonariae</name>
    <dbReference type="NCBI Taxonomy" id="1690606"/>
    <lineage>
        <taxon>Eukaryota</taxon>
        <taxon>Fungi</taxon>
        <taxon>Dikarya</taxon>
        <taxon>Ascomycota</taxon>
        <taxon>Pezizomycotina</taxon>
        <taxon>Eurotiomycetes</taxon>
        <taxon>Chaetothyriomycetidae</taxon>
        <taxon>Chaetothyriales</taxon>
        <taxon>Herpotrichiellaceae</taxon>
        <taxon>Exophiala</taxon>
    </lineage>
</organism>
<keyword evidence="3" id="KW-0687">Ribonucleoprotein</keyword>
<accession>A0AAV9NSL2</accession>
<dbReference type="GO" id="GO:0003735">
    <property type="term" value="F:structural constituent of ribosome"/>
    <property type="evidence" value="ECO:0007669"/>
    <property type="project" value="InterPro"/>
</dbReference>
<keyword evidence="6" id="KW-1185">Reference proteome</keyword>
<dbReference type="GO" id="GO:0006412">
    <property type="term" value="P:translation"/>
    <property type="evidence" value="ECO:0007669"/>
    <property type="project" value="InterPro"/>
</dbReference>
<dbReference type="EMBL" id="JAVRRD010000001">
    <property type="protein sequence ID" value="KAK5065173.1"/>
    <property type="molecule type" value="Genomic_DNA"/>
</dbReference>
<dbReference type="GeneID" id="89969231"/>
<gene>
    <name evidence="5" type="ORF">LTR84_001009</name>
</gene>
<proteinExistence type="inferred from homology"/>
<feature type="region of interest" description="Disordered" evidence="4">
    <location>
        <begin position="49"/>
        <end position="91"/>
    </location>
</feature>
<comment type="caution">
    <text evidence="5">The sequence shown here is derived from an EMBL/GenBank/DDBJ whole genome shotgun (WGS) entry which is preliminary data.</text>
</comment>
<evidence type="ECO:0000313" key="5">
    <source>
        <dbReference type="EMBL" id="KAK5065173.1"/>
    </source>
</evidence>
<feature type="compositionally biased region" description="Basic residues" evidence="4">
    <location>
        <begin position="28"/>
        <end position="37"/>
    </location>
</feature>
<comment type="similarity">
    <text evidence="1">Belongs to the eukaryotic ribosomal protein eS30 family.</text>
</comment>
<dbReference type="GO" id="GO:0022627">
    <property type="term" value="C:cytosolic small ribosomal subunit"/>
    <property type="evidence" value="ECO:0007669"/>
    <property type="project" value="TreeGrafter"/>
</dbReference>
<dbReference type="PANTHER" id="PTHR12650">
    <property type="entry name" value="40S RIBOSOMAL PROTEIN S30/UBIQUITIN-LIKE PROTEIN FUBI"/>
    <property type="match status" value="1"/>
</dbReference>
<dbReference type="InterPro" id="IPR006846">
    <property type="entry name" value="Ribosomal_eS30"/>
</dbReference>
<evidence type="ECO:0000256" key="1">
    <source>
        <dbReference type="ARBA" id="ARBA00008450"/>
    </source>
</evidence>
<name>A0AAV9NSL2_9EURO</name>
<keyword evidence="2" id="KW-0689">Ribosomal protein</keyword>
<dbReference type="Proteomes" id="UP001358417">
    <property type="component" value="Unassembled WGS sequence"/>
</dbReference>
<dbReference type="PANTHER" id="PTHR12650:SF15">
    <property type="entry name" value="RIBOSOMAL PROTEIN S30, ISOFORM A"/>
    <property type="match status" value="1"/>
</dbReference>
<evidence type="ECO:0000256" key="4">
    <source>
        <dbReference type="SAM" id="MobiDB-lite"/>
    </source>
</evidence>
<evidence type="ECO:0000256" key="2">
    <source>
        <dbReference type="ARBA" id="ARBA00022980"/>
    </source>
</evidence>
<evidence type="ECO:0000313" key="6">
    <source>
        <dbReference type="Proteomes" id="UP001358417"/>
    </source>
</evidence>
<dbReference type="AlphaFoldDB" id="A0AAV9NSL2"/>
<dbReference type="Pfam" id="PF04758">
    <property type="entry name" value="Ribosomal_S30"/>
    <property type="match status" value="1"/>
</dbReference>
<evidence type="ECO:0000256" key="3">
    <source>
        <dbReference type="ARBA" id="ARBA00023274"/>
    </source>
</evidence>
<protein>
    <recommendedName>
        <fullName evidence="7">40S ribosomal protein S30</fullName>
    </recommendedName>
</protein>